<dbReference type="Proteomes" id="UP001487740">
    <property type="component" value="Unassembled WGS sequence"/>
</dbReference>
<dbReference type="PANTHER" id="PTHR33395">
    <property type="entry name" value="TRANSCRIPTASE, PUTATIVE-RELATED-RELATED"/>
    <property type="match status" value="1"/>
</dbReference>
<reference evidence="2 3" key="1">
    <citation type="submission" date="2023-03" db="EMBL/GenBank/DDBJ databases">
        <title>High-quality genome of Scylla paramamosain provides insights in environmental adaptation.</title>
        <authorList>
            <person name="Zhang L."/>
        </authorList>
    </citation>
    <scope>NUCLEOTIDE SEQUENCE [LARGE SCALE GENOMIC DNA]</scope>
    <source>
        <strain evidence="2">LZ_2023a</strain>
        <tissue evidence="2">Muscle</tissue>
    </source>
</reference>
<dbReference type="Gene3D" id="3.40.50.12700">
    <property type="match status" value="1"/>
</dbReference>
<name>A0AAW0TZC9_SCYPA</name>
<feature type="region of interest" description="Disordered" evidence="1">
    <location>
        <begin position="1"/>
        <end position="66"/>
    </location>
</feature>
<evidence type="ECO:0008006" key="4">
    <source>
        <dbReference type="Google" id="ProtNLM"/>
    </source>
</evidence>
<protein>
    <recommendedName>
        <fullName evidence="4">Endonuclease/exonuclease/phosphatase domain-containing protein</fullName>
    </recommendedName>
</protein>
<dbReference type="EMBL" id="JARAKH010000024">
    <property type="protein sequence ID" value="KAK8391532.1"/>
    <property type="molecule type" value="Genomic_DNA"/>
</dbReference>
<dbReference type="GO" id="GO:0031012">
    <property type="term" value="C:extracellular matrix"/>
    <property type="evidence" value="ECO:0007669"/>
    <property type="project" value="TreeGrafter"/>
</dbReference>
<evidence type="ECO:0000313" key="2">
    <source>
        <dbReference type="EMBL" id="KAK8391532.1"/>
    </source>
</evidence>
<gene>
    <name evidence="2" type="ORF">O3P69_017231</name>
</gene>
<accession>A0AAW0TZC9</accession>
<feature type="compositionally biased region" description="Basic residues" evidence="1">
    <location>
        <begin position="25"/>
        <end position="36"/>
    </location>
</feature>
<keyword evidence="3" id="KW-1185">Reference proteome</keyword>
<dbReference type="SUPFAM" id="SSF52266">
    <property type="entry name" value="SGNH hydrolase"/>
    <property type="match status" value="1"/>
</dbReference>
<evidence type="ECO:0000313" key="3">
    <source>
        <dbReference type="Proteomes" id="UP001487740"/>
    </source>
</evidence>
<comment type="caution">
    <text evidence="2">The sequence shown here is derived from an EMBL/GenBank/DDBJ whole genome shotgun (WGS) entry which is preliminary data.</text>
</comment>
<dbReference type="PANTHER" id="PTHR33395:SF22">
    <property type="entry name" value="REVERSE TRANSCRIPTASE DOMAIN-CONTAINING PROTEIN"/>
    <property type="match status" value="1"/>
</dbReference>
<feature type="region of interest" description="Disordered" evidence="1">
    <location>
        <begin position="134"/>
        <end position="157"/>
    </location>
</feature>
<feature type="compositionally biased region" description="Basic and acidic residues" evidence="1">
    <location>
        <begin position="9"/>
        <end position="24"/>
    </location>
</feature>
<organism evidence="2 3">
    <name type="scientific">Scylla paramamosain</name>
    <name type="common">Mud crab</name>
    <dbReference type="NCBI Taxonomy" id="85552"/>
    <lineage>
        <taxon>Eukaryota</taxon>
        <taxon>Metazoa</taxon>
        <taxon>Ecdysozoa</taxon>
        <taxon>Arthropoda</taxon>
        <taxon>Crustacea</taxon>
        <taxon>Multicrustacea</taxon>
        <taxon>Malacostraca</taxon>
        <taxon>Eumalacostraca</taxon>
        <taxon>Eucarida</taxon>
        <taxon>Decapoda</taxon>
        <taxon>Pleocyemata</taxon>
        <taxon>Brachyura</taxon>
        <taxon>Eubrachyura</taxon>
        <taxon>Portunoidea</taxon>
        <taxon>Portunidae</taxon>
        <taxon>Portuninae</taxon>
        <taxon>Scylla</taxon>
    </lineage>
</organism>
<evidence type="ECO:0000256" key="1">
    <source>
        <dbReference type="SAM" id="MobiDB-lite"/>
    </source>
</evidence>
<feature type="compositionally biased region" description="Basic and acidic residues" evidence="1">
    <location>
        <begin position="134"/>
        <end position="146"/>
    </location>
</feature>
<sequence>MHQGGALHSFEEEQGSHEGNQNREKKQKKKKKKKAKKNPEGPGGSSVAAVTEDLLPGGSSRATALEDISSDGSITAAAVVDNCSDKSPGVGNLGYVSFGVLIEEETRLEDSSKAVAGGEIGGPSEDGTWKLVTSEKKTTEKDKESSEGVPTPRHGVHGNLFGDSQVKGICSHLNKLRWQGGAYSRNIGINDSLKYLCRKEDVTFVDPYDEFFDWPDLFKKDGVHLNEESKPRVCILVGDFNSNVDWETREFSLAGTTLIEFVNVKEPTRGDNILDLVLTTEDDIVSDLGRIGPLECDNGSLCSSDEENATLLNEYFSSVFTVENDHYDPEPDRLKELNLFSLETRRLRGQLIEVFKILRGFDNVDFRCLFQLSEGHTHNNGYKLELNCYNRDLCGNFFSYKICSRWNTLPSDVANSDSVEQFKTRLDKVLPRL</sequence>
<proteinExistence type="predicted"/>
<dbReference type="GO" id="GO:0007508">
    <property type="term" value="P:larval heart development"/>
    <property type="evidence" value="ECO:0007669"/>
    <property type="project" value="TreeGrafter"/>
</dbReference>
<dbReference type="GO" id="GO:0061343">
    <property type="term" value="P:cell adhesion involved in heart morphogenesis"/>
    <property type="evidence" value="ECO:0007669"/>
    <property type="project" value="TreeGrafter"/>
</dbReference>
<dbReference type="AlphaFoldDB" id="A0AAW0TZC9"/>